<dbReference type="AlphaFoldDB" id="A0A178IHA9"/>
<dbReference type="EMBL" id="LRRQ01000103">
    <property type="protein sequence ID" value="OAM89138.1"/>
    <property type="molecule type" value="Genomic_DNA"/>
</dbReference>
<comment type="caution">
    <text evidence="3">The sequence shown here is derived from an EMBL/GenBank/DDBJ whole genome shotgun (WGS) entry which is preliminary data.</text>
</comment>
<dbReference type="PANTHER" id="PTHR38768:SF1">
    <property type="entry name" value="UPF0502 PROTEIN YCEH"/>
    <property type="match status" value="1"/>
</dbReference>
<evidence type="ECO:0000256" key="1">
    <source>
        <dbReference type="HAMAP-Rule" id="MF_01584"/>
    </source>
</evidence>
<comment type="similarity">
    <text evidence="1">Belongs to the UPF0502 family.</text>
</comment>
<dbReference type="PANTHER" id="PTHR38768">
    <property type="entry name" value="UPF0502 PROTEIN YCEH"/>
    <property type="match status" value="1"/>
</dbReference>
<dbReference type="InterPro" id="IPR036390">
    <property type="entry name" value="WH_DNA-bd_sf"/>
</dbReference>
<dbReference type="SUPFAM" id="SSF46785">
    <property type="entry name" value="Winged helix' DNA-binding domain"/>
    <property type="match status" value="2"/>
</dbReference>
<feature type="compositionally biased region" description="Low complexity" evidence="2">
    <location>
        <begin position="7"/>
        <end position="24"/>
    </location>
</feature>
<organism evidence="3 4">
    <name type="scientific">Termitidicoccus mucosus</name>
    <dbReference type="NCBI Taxonomy" id="1184151"/>
    <lineage>
        <taxon>Bacteria</taxon>
        <taxon>Pseudomonadati</taxon>
        <taxon>Verrucomicrobiota</taxon>
        <taxon>Opitutia</taxon>
        <taxon>Opitutales</taxon>
        <taxon>Opitutaceae</taxon>
        <taxon>Termitidicoccus</taxon>
    </lineage>
</organism>
<dbReference type="HAMAP" id="MF_01584">
    <property type="entry name" value="UPF0502"/>
    <property type="match status" value="1"/>
</dbReference>
<dbReference type="InterPro" id="IPR036388">
    <property type="entry name" value="WH-like_DNA-bd_sf"/>
</dbReference>
<proteinExistence type="inferred from homology"/>
<name>A0A178IHA9_9BACT</name>
<dbReference type="Gene3D" id="1.10.10.10">
    <property type="entry name" value="Winged helix-like DNA-binding domain superfamily/Winged helix DNA-binding domain"/>
    <property type="match status" value="2"/>
</dbReference>
<evidence type="ECO:0000313" key="3">
    <source>
        <dbReference type="EMBL" id="OAM89138.1"/>
    </source>
</evidence>
<dbReference type="Pfam" id="PF04337">
    <property type="entry name" value="DUF480"/>
    <property type="match status" value="1"/>
</dbReference>
<dbReference type="InterPro" id="IPR007432">
    <property type="entry name" value="DUF480"/>
</dbReference>
<sequence length="251" mass="26216">MNADPLSPDSIPASAMSASPDDAGASASASAAPAGLLLSALEARVLGCLIEKELATPDVYPLSLNALVNACNQRNNRAPVIEASAGEVELALDGLRQKQLATLFAGADARVPKYKQTLDLVWPVESVARVLLAELLLRGPQTTAELRARAERMHAMPDAGEIEQILADLAVRPSGSLTRKLARQTGQKEARWAQLLTGEPSAADIGGAVPAPVTVTMTLPPEVAQRLDALEAEVAQLRGELAALRKALGDA</sequence>
<reference evidence="3 4" key="1">
    <citation type="submission" date="2016-01" db="EMBL/GenBank/DDBJ databases">
        <title>High potential of lignocellulose degradation of a new Verrucomicrobia species.</title>
        <authorList>
            <person name="Wang Y."/>
            <person name="Shi Y."/>
            <person name="Qiu Z."/>
            <person name="Liu S."/>
            <person name="Yang H."/>
        </authorList>
    </citation>
    <scope>NUCLEOTIDE SEQUENCE [LARGE SCALE GENOMIC DNA]</scope>
    <source>
        <strain evidence="3 4">TSB47</strain>
    </source>
</reference>
<accession>A0A178IHA9</accession>
<gene>
    <name evidence="3" type="ORF">AW736_14335</name>
</gene>
<feature type="region of interest" description="Disordered" evidence="2">
    <location>
        <begin position="1"/>
        <end position="24"/>
    </location>
</feature>
<keyword evidence="4" id="KW-1185">Reference proteome</keyword>
<evidence type="ECO:0000256" key="2">
    <source>
        <dbReference type="SAM" id="MobiDB-lite"/>
    </source>
</evidence>
<evidence type="ECO:0000313" key="4">
    <source>
        <dbReference type="Proteomes" id="UP000078486"/>
    </source>
</evidence>
<protein>
    <submittedName>
        <fullName evidence="3">Uncharacterized protein</fullName>
    </submittedName>
</protein>
<dbReference type="OrthoDB" id="9784785at2"/>
<dbReference type="Proteomes" id="UP000078486">
    <property type="component" value="Unassembled WGS sequence"/>
</dbReference>